<evidence type="ECO:0000256" key="9">
    <source>
        <dbReference type="ARBA" id="ARBA00023299"/>
    </source>
</evidence>
<name>A0A251YTZ8_9MICO</name>
<comment type="cofactor">
    <cofactor evidence="1">
        <name>Mg(2+)</name>
        <dbReference type="ChEBI" id="CHEBI:18420"/>
    </cofactor>
</comment>
<dbReference type="SFLD" id="SFLDF00029">
    <property type="entry name" value="phosphoserine_phosphatase"/>
    <property type="match status" value="1"/>
</dbReference>
<dbReference type="RefSeq" id="WP_172403720.1">
    <property type="nucleotide sequence ID" value="NZ_MDJZ01000004.1"/>
</dbReference>
<evidence type="ECO:0000256" key="8">
    <source>
        <dbReference type="ARBA" id="ARBA00022842"/>
    </source>
</evidence>
<sequence>MSAVRPLTPPVSPAASPVPRARPRMLVVLDVDSTLIEDEAIELLAAEAGSLDEVAAVTDRAMRGELDFAESLRSRVATLAGLPVSVHATVGARIRVTPGAERLIEGLQAAGHVVAVVSGGFHELLDPLAERLGLDLWRANRLEADGGRLTGRVTGPVIDAAAKRAAVEEWSAQLGIPLARVVAVGDGANDLEMMAVAGLSVAFDAKPAVRRGADVCVDRRDLAQVLALLGLPR</sequence>
<dbReference type="InterPro" id="IPR036412">
    <property type="entry name" value="HAD-like_sf"/>
</dbReference>
<dbReference type="SFLD" id="SFLDG01136">
    <property type="entry name" value="C1.6:_Phosphoserine_Phosphatas"/>
    <property type="match status" value="1"/>
</dbReference>
<dbReference type="SFLD" id="SFLDS00003">
    <property type="entry name" value="Haloacid_Dehalogenase"/>
    <property type="match status" value="1"/>
</dbReference>
<dbReference type="GO" id="GO:0036424">
    <property type="term" value="F:L-phosphoserine phosphatase activity"/>
    <property type="evidence" value="ECO:0007669"/>
    <property type="project" value="InterPro"/>
</dbReference>
<dbReference type="UniPathway" id="UPA00135">
    <property type="reaction ID" value="UER00198"/>
</dbReference>
<keyword evidence="5" id="KW-0028">Amino-acid biosynthesis</keyword>
<evidence type="ECO:0000313" key="14">
    <source>
        <dbReference type="EMBL" id="OUE27712.1"/>
    </source>
</evidence>
<dbReference type="PANTHER" id="PTHR43344">
    <property type="entry name" value="PHOSPHOSERINE PHOSPHATASE"/>
    <property type="match status" value="1"/>
</dbReference>
<reference evidence="14 15" key="1">
    <citation type="submission" date="2016-08" db="EMBL/GenBank/DDBJ databases">
        <title>Genome sequence of Clavibacter michiganensis spp strain CFBP8019.</title>
        <authorList>
            <person name="Thapa S.P."/>
            <person name="Coaker G."/>
            <person name="Jacques M.-A."/>
        </authorList>
    </citation>
    <scope>NUCLEOTIDE SEQUENCE [LARGE SCALE GENOMIC DNA]</scope>
    <source>
        <strain evidence="14">CFBP8019</strain>
    </source>
</reference>
<dbReference type="AlphaFoldDB" id="A0A251YTZ8"/>
<comment type="catalytic activity">
    <reaction evidence="12">
        <text>O-phospho-D-serine + H2O = D-serine + phosphate</text>
        <dbReference type="Rhea" id="RHEA:24873"/>
        <dbReference type="ChEBI" id="CHEBI:15377"/>
        <dbReference type="ChEBI" id="CHEBI:35247"/>
        <dbReference type="ChEBI" id="CHEBI:43474"/>
        <dbReference type="ChEBI" id="CHEBI:58680"/>
        <dbReference type="EC" id="3.1.3.3"/>
    </reaction>
</comment>
<dbReference type="SUPFAM" id="SSF56784">
    <property type="entry name" value="HAD-like"/>
    <property type="match status" value="1"/>
</dbReference>
<dbReference type="CDD" id="cd07500">
    <property type="entry name" value="HAD_PSP"/>
    <property type="match status" value="1"/>
</dbReference>
<comment type="caution">
    <text evidence="14">The sequence shown here is derived from an EMBL/GenBank/DDBJ whole genome shotgun (WGS) entry which is preliminary data.</text>
</comment>
<proteinExistence type="inferred from homology"/>
<evidence type="ECO:0000256" key="6">
    <source>
        <dbReference type="ARBA" id="ARBA00022723"/>
    </source>
</evidence>
<dbReference type="EC" id="3.1.3.3" evidence="4"/>
<evidence type="ECO:0000256" key="5">
    <source>
        <dbReference type="ARBA" id="ARBA00022605"/>
    </source>
</evidence>
<dbReference type="Pfam" id="PF12710">
    <property type="entry name" value="HAD"/>
    <property type="match status" value="1"/>
</dbReference>
<dbReference type="GO" id="GO:0000287">
    <property type="term" value="F:magnesium ion binding"/>
    <property type="evidence" value="ECO:0007669"/>
    <property type="project" value="TreeGrafter"/>
</dbReference>
<keyword evidence="8" id="KW-0460">Magnesium</keyword>
<accession>A0A251YTZ8</accession>
<dbReference type="NCBIfam" id="TIGR00338">
    <property type="entry name" value="serB"/>
    <property type="match status" value="1"/>
</dbReference>
<dbReference type="InterPro" id="IPR004469">
    <property type="entry name" value="PSP"/>
</dbReference>
<evidence type="ECO:0000313" key="15">
    <source>
        <dbReference type="Proteomes" id="UP000195101"/>
    </source>
</evidence>
<keyword evidence="9" id="KW-0718">Serine biosynthesis</keyword>
<dbReference type="PANTHER" id="PTHR43344:SF2">
    <property type="entry name" value="PHOSPHOSERINE PHOSPHATASE"/>
    <property type="match status" value="1"/>
</dbReference>
<evidence type="ECO:0000256" key="1">
    <source>
        <dbReference type="ARBA" id="ARBA00001946"/>
    </source>
</evidence>
<comment type="catalytic activity">
    <reaction evidence="11">
        <text>O-phospho-L-serine + H2O = L-serine + phosphate</text>
        <dbReference type="Rhea" id="RHEA:21208"/>
        <dbReference type="ChEBI" id="CHEBI:15377"/>
        <dbReference type="ChEBI" id="CHEBI:33384"/>
        <dbReference type="ChEBI" id="CHEBI:43474"/>
        <dbReference type="ChEBI" id="CHEBI:57524"/>
        <dbReference type="EC" id="3.1.3.3"/>
    </reaction>
</comment>
<comment type="similarity">
    <text evidence="3">Belongs to the HAD-like hydrolase superfamily. SerB family.</text>
</comment>
<dbReference type="Gene3D" id="3.40.50.1000">
    <property type="entry name" value="HAD superfamily/HAD-like"/>
    <property type="match status" value="1"/>
</dbReference>
<evidence type="ECO:0000256" key="2">
    <source>
        <dbReference type="ARBA" id="ARBA00005135"/>
    </source>
</evidence>
<comment type="pathway">
    <text evidence="2">Amino-acid biosynthesis; L-serine biosynthesis; L-serine from 3-phospho-D-glycerate: step 3/3.</text>
</comment>
<dbReference type="SFLD" id="SFLDG01137">
    <property type="entry name" value="C1.6.1:_Phosphoserine_Phosphat"/>
    <property type="match status" value="1"/>
</dbReference>
<dbReference type="NCBIfam" id="TIGR01488">
    <property type="entry name" value="HAD-SF-IB"/>
    <property type="match status" value="1"/>
</dbReference>
<evidence type="ECO:0000256" key="4">
    <source>
        <dbReference type="ARBA" id="ARBA00012640"/>
    </source>
</evidence>
<dbReference type="InterPro" id="IPR023214">
    <property type="entry name" value="HAD_sf"/>
</dbReference>
<protein>
    <recommendedName>
        <fullName evidence="4">phosphoserine phosphatase</fullName>
        <ecNumber evidence="4">3.1.3.3</ecNumber>
    </recommendedName>
    <alternativeName>
        <fullName evidence="10">O-phosphoserine phosphohydrolase</fullName>
    </alternativeName>
</protein>
<dbReference type="GO" id="GO:0006564">
    <property type="term" value="P:L-serine biosynthetic process"/>
    <property type="evidence" value="ECO:0007669"/>
    <property type="project" value="UniProtKB-KW"/>
</dbReference>
<dbReference type="Proteomes" id="UP000195101">
    <property type="component" value="Unassembled WGS sequence"/>
</dbReference>
<evidence type="ECO:0000256" key="3">
    <source>
        <dbReference type="ARBA" id="ARBA00009184"/>
    </source>
</evidence>
<gene>
    <name evidence="14" type="primary">serB</name>
    <name evidence="14" type="ORF">BFL37_02165</name>
</gene>
<keyword evidence="15" id="KW-1185">Reference proteome</keyword>
<dbReference type="EMBL" id="MDJZ01000004">
    <property type="protein sequence ID" value="OUE27712.1"/>
    <property type="molecule type" value="Genomic_DNA"/>
</dbReference>
<keyword evidence="7" id="KW-0378">Hydrolase</keyword>
<evidence type="ECO:0000256" key="10">
    <source>
        <dbReference type="ARBA" id="ARBA00031693"/>
    </source>
</evidence>
<dbReference type="InterPro" id="IPR050582">
    <property type="entry name" value="HAD-like_SerB"/>
</dbReference>
<organism evidence="14 15">
    <name type="scientific">Clavibacter michiganensis</name>
    <dbReference type="NCBI Taxonomy" id="28447"/>
    <lineage>
        <taxon>Bacteria</taxon>
        <taxon>Bacillati</taxon>
        <taxon>Actinomycetota</taxon>
        <taxon>Actinomycetes</taxon>
        <taxon>Micrococcales</taxon>
        <taxon>Microbacteriaceae</taxon>
        <taxon>Clavibacter</taxon>
    </lineage>
</organism>
<feature type="active site" description="Nucleophile" evidence="13">
    <location>
        <position position="30"/>
    </location>
</feature>
<dbReference type="GO" id="GO:0005737">
    <property type="term" value="C:cytoplasm"/>
    <property type="evidence" value="ECO:0007669"/>
    <property type="project" value="TreeGrafter"/>
</dbReference>
<evidence type="ECO:0000256" key="11">
    <source>
        <dbReference type="ARBA" id="ARBA00048138"/>
    </source>
</evidence>
<evidence type="ECO:0000256" key="13">
    <source>
        <dbReference type="PIRSR" id="PIRSR604469-1"/>
    </source>
</evidence>
<evidence type="ECO:0000256" key="12">
    <source>
        <dbReference type="ARBA" id="ARBA00048523"/>
    </source>
</evidence>
<evidence type="ECO:0000256" key="7">
    <source>
        <dbReference type="ARBA" id="ARBA00022801"/>
    </source>
</evidence>
<keyword evidence="6" id="KW-0479">Metal-binding</keyword>
<feature type="active site" description="Proton donor" evidence="13">
    <location>
        <position position="32"/>
    </location>
</feature>